<evidence type="ECO:0000313" key="2">
    <source>
        <dbReference type="EMBL" id="CAJ1936748.1"/>
    </source>
</evidence>
<dbReference type="GO" id="GO:0000166">
    <property type="term" value="F:nucleotide binding"/>
    <property type="evidence" value="ECO:0007669"/>
    <property type="project" value="InterPro"/>
</dbReference>
<feature type="domain" description="Gfo/Idh/MocA-like oxidoreductase N-terminal" evidence="1">
    <location>
        <begin position="94"/>
        <end position="161"/>
    </location>
</feature>
<dbReference type="InterPro" id="IPR000683">
    <property type="entry name" value="Gfo/Idh/MocA-like_OxRdtase_N"/>
</dbReference>
<protein>
    <recommendedName>
        <fullName evidence="1">Gfo/Idh/MocA-like oxidoreductase N-terminal domain-containing protein</fullName>
    </recommendedName>
</protein>
<evidence type="ECO:0000313" key="3">
    <source>
        <dbReference type="Proteomes" id="UP001295423"/>
    </source>
</evidence>
<dbReference type="InterPro" id="IPR036291">
    <property type="entry name" value="NAD(P)-bd_dom_sf"/>
</dbReference>
<accession>A0AAD2FK15</accession>
<evidence type="ECO:0000259" key="1">
    <source>
        <dbReference type="Pfam" id="PF01408"/>
    </source>
</evidence>
<keyword evidence="3" id="KW-1185">Reference proteome</keyword>
<dbReference type="GO" id="GO:0016491">
    <property type="term" value="F:oxidoreductase activity"/>
    <property type="evidence" value="ECO:0007669"/>
    <property type="project" value="TreeGrafter"/>
</dbReference>
<reference evidence="2" key="1">
    <citation type="submission" date="2023-08" db="EMBL/GenBank/DDBJ databases">
        <authorList>
            <person name="Audoor S."/>
            <person name="Bilcke G."/>
        </authorList>
    </citation>
    <scope>NUCLEOTIDE SEQUENCE</scope>
</reference>
<sequence length="419" mass="45747">MDKVDVLMLGTGEYTTGYVGGKAADSDKGAGVVALTMFDLRRRNKVNRVGMCGVNGKKFPGIRQHMQRCIGDVYGGMDLTCETFPGDGEVNPKAYVDASATFKAGDVGVIFTPDDTHFDIALDCINKGMHVMVTKPIVQKLEDHQKLAKAAAEKGVLVAVEVHKRLDPFYADARDRIRGGLGNFQYMYAYMSQPKHQLETFKAWAGKSSDISYYLNSHHIDWSEWTLAGVARPIRVTATGSTGVAKGKGMDTEDSITLTVQWQNMNDKTLGCAVYTSSWAAPKSDVHSQQRFFYMGTQGEINVDQAHRGCTVSTDQAGFASVNPLFMKYTPTNGMFSGQGSYGVRSFENFIDACREVNSGSKKPSDFDDGSLATVHTTQQGTAILEAGRMSLDADGQPMDIEYDGDGHTPTAIKPHKFE</sequence>
<dbReference type="Gene3D" id="3.30.360.10">
    <property type="entry name" value="Dihydrodipicolinate Reductase, domain 2"/>
    <property type="match status" value="1"/>
</dbReference>
<proteinExistence type="predicted"/>
<comment type="caution">
    <text evidence="2">The sequence shown here is derived from an EMBL/GenBank/DDBJ whole genome shotgun (WGS) entry which is preliminary data.</text>
</comment>
<name>A0AAD2FK15_9STRA</name>
<dbReference type="Pfam" id="PF01408">
    <property type="entry name" value="GFO_IDH_MocA"/>
    <property type="match status" value="1"/>
</dbReference>
<gene>
    <name evidence="2" type="ORF">CYCCA115_LOCUS5347</name>
</gene>
<dbReference type="GO" id="GO:0006740">
    <property type="term" value="P:NADPH regeneration"/>
    <property type="evidence" value="ECO:0007669"/>
    <property type="project" value="TreeGrafter"/>
</dbReference>
<dbReference type="SUPFAM" id="SSF51735">
    <property type="entry name" value="NAD(P)-binding Rossmann-fold domains"/>
    <property type="match status" value="1"/>
</dbReference>
<dbReference type="AlphaFoldDB" id="A0AAD2FK15"/>
<organism evidence="2 3">
    <name type="scientific">Cylindrotheca closterium</name>
    <dbReference type="NCBI Taxonomy" id="2856"/>
    <lineage>
        <taxon>Eukaryota</taxon>
        <taxon>Sar</taxon>
        <taxon>Stramenopiles</taxon>
        <taxon>Ochrophyta</taxon>
        <taxon>Bacillariophyta</taxon>
        <taxon>Bacillariophyceae</taxon>
        <taxon>Bacillariophycidae</taxon>
        <taxon>Bacillariales</taxon>
        <taxon>Bacillariaceae</taxon>
        <taxon>Cylindrotheca</taxon>
    </lineage>
</organism>
<dbReference type="PANTHER" id="PTHR42840">
    <property type="entry name" value="NAD(P)-BINDING ROSSMANN-FOLD SUPERFAMILY PROTEIN-RELATED"/>
    <property type="match status" value="1"/>
</dbReference>
<dbReference type="Gene3D" id="3.40.50.720">
    <property type="entry name" value="NAD(P)-binding Rossmann-like Domain"/>
    <property type="match status" value="1"/>
</dbReference>
<dbReference type="PANTHER" id="PTHR42840:SF6">
    <property type="entry name" value="BINDING ROSSMANN FOLD OXIDOREDUCTASE, PUTATIVE (AFU_ORTHOLOGUE AFUA_3G11930)-RELATED"/>
    <property type="match status" value="1"/>
</dbReference>
<dbReference type="EMBL" id="CAKOGP040000557">
    <property type="protein sequence ID" value="CAJ1936748.1"/>
    <property type="molecule type" value="Genomic_DNA"/>
</dbReference>
<dbReference type="Proteomes" id="UP001295423">
    <property type="component" value="Unassembled WGS sequence"/>
</dbReference>
<dbReference type="GO" id="GO:0005737">
    <property type="term" value="C:cytoplasm"/>
    <property type="evidence" value="ECO:0007669"/>
    <property type="project" value="TreeGrafter"/>
</dbReference>